<protein>
    <submittedName>
        <fullName evidence="1">Uncharacterized protein</fullName>
    </submittedName>
</protein>
<organism evidence="1">
    <name type="scientific">Anguilla anguilla</name>
    <name type="common">European freshwater eel</name>
    <name type="synonym">Muraena anguilla</name>
    <dbReference type="NCBI Taxonomy" id="7936"/>
    <lineage>
        <taxon>Eukaryota</taxon>
        <taxon>Metazoa</taxon>
        <taxon>Chordata</taxon>
        <taxon>Craniata</taxon>
        <taxon>Vertebrata</taxon>
        <taxon>Euteleostomi</taxon>
        <taxon>Actinopterygii</taxon>
        <taxon>Neopterygii</taxon>
        <taxon>Teleostei</taxon>
        <taxon>Anguilliformes</taxon>
        <taxon>Anguillidae</taxon>
        <taxon>Anguilla</taxon>
    </lineage>
</organism>
<reference evidence="1" key="2">
    <citation type="journal article" date="2015" name="Fish Shellfish Immunol.">
        <title>Early steps in the European eel (Anguilla anguilla)-Vibrio vulnificus interaction in the gills: Role of the RtxA13 toxin.</title>
        <authorList>
            <person name="Callol A."/>
            <person name="Pajuelo D."/>
            <person name="Ebbesson L."/>
            <person name="Teles M."/>
            <person name="MacKenzie S."/>
            <person name="Amaro C."/>
        </authorList>
    </citation>
    <scope>NUCLEOTIDE SEQUENCE</scope>
</reference>
<name>A0A0E9PYE6_ANGAN</name>
<dbReference type="AlphaFoldDB" id="A0A0E9PYE6"/>
<dbReference type="EMBL" id="GBXM01099694">
    <property type="protein sequence ID" value="JAH08883.1"/>
    <property type="molecule type" value="Transcribed_RNA"/>
</dbReference>
<evidence type="ECO:0000313" key="1">
    <source>
        <dbReference type="EMBL" id="JAH08883.1"/>
    </source>
</evidence>
<proteinExistence type="predicted"/>
<reference evidence="1" key="1">
    <citation type="submission" date="2014-11" db="EMBL/GenBank/DDBJ databases">
        <authorList>
            <person name="Amaro Gonzalez C."/>
        </authorList>
    </citation>
    <scope>NUCLEOTIDE SEQUENCE</scope>
</reference>
<accession>A0A0E9PYE6</accession>
<sequence>MCSVKSMVGHQQTFWWGQGKESNSIQTNSPHPHFPLFLFFFFLN</sequence>